<dbReference type="InterPro" id="IPR050109">
    <property type="entry name" value="HTH-type_TetR-like_transc_reg"/>
</dbReference>
<dbReference type="Proteomes" id="UP000198582">
    <property type="component" value="Unassembled WGS sequence"/>
</dbReference>
<evidence type="ECO:0000256" key="3">
    <source>
        <dbReference type="ARBA" id="ARBA00023163"/>
    </source>
</evidence>
<keyword evidence="3" id="KW-0804">Transcription</keyword>
<dbReference type="OrthoDB" id="3173376at2"/>
<evidence type="ECO:0000259" key="5">
    <source>
        <dbReference type="PROSITE" id="PS50977"/>
    </source>
</evidence>
<evidence type="ECO:0000256" key="4">
    <source>
        <dbReference type="PROSITE-ProRule" id="PRU00335"/>
    </source>
</evidence>
<dbReference type="Pfam" id="PF00440">
    <property type="entry name" value="TetR_N"/>
    <property type="match status" value="1"/>
</dbReference>
<dbReference type="PROSITE" id="PS50977">
    <property type="entry name" value="HTH_TETR_2"/>
    <property type="match status" value="1"/>
</dbReference>
<dbReference type="SUPFAM" id="SSF46689">
    <property type="entry name" value="Homeodomain-like"/>
    <property type="match status" value="1"/>
</dbReference>
<dbReference type="InterPro" id="IPR001647">
    <property type="entry name" value="HTH_TetR"/>
</dbReference>
<proteinExistence type="predicted"/>
<protein>
    <submittedName>
        <fullName evidence="6">DNA-binding transcriptional regulator, AcrR family</fullName>
    </submittedName>
</protein>
<dbReference type="InterPro" id="IPR025996">
    <property type="entry name" value="MT1864/Rv1816-like_C"/>
</dbReference>
<feature type="DNA-binding region" description="H-T-H motif" evidence="4">
    <location>
        <begin position="35"/>
        <end position="54"/>
    </location>
</feature>
<dbReference type="InterPro" id="IPR009057">
    <property type="entry name" value="Homeodomain-like_sf"/>
</dbReference>
<dbReference type="EMBL" id="FOEF01000004">
    <property type="protein sequence ID" value="SEP15296.1"/>
    <property type="molecule type" value="Genomic_DNA"/>
</dbReference>
<feature type="domain" description="HTH tetR-type" evidence="5">
    <location>
        <begin position="12"/>
        <end position="72"/>
    </location>
</feature>
<keyword evidence="2 4" id="KW-0238">DNA-binding</keyword>
<keyword evidence="7" id="KW-1185">Reference proteome</keyword>
<dbReference type="SUPFAM" id="SSF48498">
    <property type="entry name" value="Tetracyclin repressor-like, C-terminal domain"/>
    <property type="match status" value="1"/>
</dbReference>
<dbReference type="InterPro" id="IPR036271">
    <property type="entry name" value="Tet_transcr_reg_TetR-rel_C_sf"/>
</dbReference>
<name>A0A1H8VIN6_9PSEU</name>
<dbReference type="PANTHER" id="PTHR30055:SF220">
    <property type="entry name" value="TETR-FAMILY REGULATORY PROTEIN"/>
    <property type="match status" value="1"/>
</dbReference>
<accession>A0A1H8VIN6</accession>
<keyword evidence="1" id="KW-0805">Transcription regulation</keyword>
<dbReference type="STRING" id="394193.SAMN04489732_10487"/>
<dbReference type="GO" id="GO:0003700">
    <property type="term" value="F:DNA-binding transcription factor activity"/>
    <property type="evidence" value="ECO:0007669"/>
    <property type="project" value="TreeGrafter"/>
</dbReference>
<evidence type="ECO:0000313" key="7">
    <source>
        <dbReference type="Proteomes" id="UP000198582"/>
    </source>
</evidence>
<dbReference type="Pfam" id="PF13305">
    <property type="entry name" value="TetR_C_33"/>
    <property type="match status" value="1"/>
</dbReference>
<organism evidence="6 7">
    <name type="scientific">Amycolatopsis saalfeldensis</name>
    <dbReference type="NCBI Taxonomy" id="394193"/>
    <lineage>
        <taxon>Bacteria</taxon>
        <taxon>Bacillati</taxon>
        <taxon>Actinomycetota</taxon>
        <taxon>Actinomycetes</taxon>
        <taxon>Pseudonocardiales</taxon>
        <taxon>Pseudonocardiaceae</taxon>
        <taxon>Amycolatopsis</taxon>
    </lineage>
</organism>
<evidence type="ECO:0000313" key="6">
    <source>
        <dbReference type="EMBL" id="SEP15296.1"/>
    </source>
</evidence>
<dbReference type="RefSeq" id="WP_091616545.1">
    <property type="nucleotide sequence ID" value="NZ_FOEF01000004.1"/>
</dbReference>
<dbReference type="GO" id="GO:0000976">
    <property type="term" value="F:transcription cis-regulatory region binding"/>
    <property type="evidence" value="ECO:0007669"/>
    <property type="project" value="TreeGrafter"/>
</dbReference>
<reference evidence="6 7" key="1">
    <citation type="submission" date="2016-10" db="EMBL/GenBank/DDBJ databases">
        <authorList>
            <person name="de Groot N.N."/>
        </authorList>
    </citation>
    <scope>NUCLEOTIDE SEQUENCE [LARGE SCALE GENOMIC DNA]</scope>
    <source>
        <strain evidence="6 7">DSM 44993</strain>
    </source>
</reference>
<evidence type="ECO:0000256" key="1">
    <source>
        <dbReference type="ARBA" id="ARBA00023015"/>
    </source>
</evidence>
<dbReference type="Gene3D" id="1.10.357.10">
    <property type="entry name" value="Tetracycline Repressor, domain 2"/>
    <property type="match status" value="1"/>
</dbReference>
<gene>
    <name evidence="6" type="ORF">SAMN04489732_10487</name>
</gene>
<sequence>MASDAPKPYHHGNLRQALIDAAVAEVEAVGPAALSMREIARRAGVSHGAPAHHFRDKAGVFTAIATEAFRLAGQTIGPVAHGPYGFLDGGNAYIGFALAHPGHFAVMLRPDLYHDDDPELSLARDEAFQILYGSAGNLDGLPPGADVTGVVLAGWSFAHGFATLWLNGNLEGRLGPTPADVAGQLRDGLVRLGRALERQRGDQ</sequence>
<evidence type="ECO:0000256" key="2">
    <source>
        <dbReference type="ARBA" id="ARBA00023125"/>
    </source>
</evidence>
<dbReference type="PANTHER" id="PTHR30055">
    <property type="entry name" value="HTH-TYPE TRANSCRIPTIONAL REGULATOR RUTR"/>
    <property type="match status" value="1"/>
</dbReference>
<dbReference type="AlphaFoldDB" id="A0A1H8VIN6"/>